<keyword evidence="2" id="KW-1185">Reference proteome</keyword>
<gene>
    <name evidence="1" type="ORF">D5R81_17025</name>
</gene>
<organism evidence="1 2">
    <name type="scientific">Parashewanella spongiae</name>
    <dbReference type="NCBI Taxonomy" id="342950"/>
    <lineage>
        <taxon>Bacteria</taxon>
        <taxon>Pseudomonadati</taxon>
        <taxon>Pseudomonadota</taxon>
        <taxon>Gammaproteobacteria</taxon>
        <taxon>Alteromonadales</taxon>
        <taxon>Shewanellaceae</taxon>
        <taxon>Parashewanella</taxon>
    </lineage>
</organism>
<comment type="caution">
    <text evidence="1">The sequence shown here is derived from an EMBL/GenBank/DDBJ whole genome shotgun (WGS) entry which is preliminary data.</text>
</comment>
<evidence type="ECO:0000313" key="1">
    <source>
        <dbReference type="EMBL" id="RJY06885.1"/>
    </source>
</evidence>
<name>A0A3A6T6Q3_9GAMM</name>
<evidence type="ECO:0000313" key="2">
    <source>
        <dbReference type="Proteomes" id="UP000273022"/>
    </source>
</evidence>
<sequence length="97" mass="10980">MRSTTRPTIARCNLTMYMGFLISEPKSSTCTRLSEVTGISHHSVNRFLQRELFEPFDLFNEIKTSVNLIGGTLSVDDSVLDKPYSKYMALVGHFWSG</sequence>
<dbReference type="Proteomes" id="UP000273022">
    <property type="component" value="Unassembled WGS sequence"/>
</dbReference>
<feature type="non-terminal residue" evidence="1">
    <location>
        <position position="97"/>
    </location>
</feature>
<dbReference type="EMBL" id="QYYH01000145">
    <property type="protein sequence ID" value="RJY06885.1"/>
    <property type="molecule type" value="Genomic_DNA"/>
</dbReference>
<proteinExistence type="predicted"/>
<reference evidence="1 2" key="1">
    <citation type="submission" date="2018-09" db="EMBL/GenBank/DDBJ databases">
        <title>Phylogeny of the Shewanellaceae, and recommendation for two new genera, Pseudoshewanella and Parashewanella.</title>
        <authorList>
            <person name="Wang G."/>
        </authorList>
    </citation>
    <scope>NUCLEOTIDE SEQUENCE [LARGE SCALE GENOMIC DNA]</scope>
    <source>
        <strain evidence="1 2">KCTC 22492</strain>
    </source>
</reference>
<protein>
    <submittedName>
        <fullName evidence="1">IS701 family transposase</fullName>
    </submittedName>
</protein>
<accession>A0A3A6T6Q3</accession>
<dbReference type="AlphaFoldDB" id="A0A3A6T6Q3"/>